<organism evidence="2 3">
    <name type="scientific">Pelobates cultripes</name>
    <name type="common">Western spadefoot toad</name>
    <dbReference type="NCBI Taxonomy" id="61616"/>
    <lineage>
        <taxon>Eukaryota</taxon>
        <taxon>Metazoa</taxon>
        <taxon>Chordata</taxon>
        <taxon>Craniata</taxon>
        <taxon>Vertebrata</taxon>
        <taxon>Euteleostomi</taxon>
        <taxon>Amphibia</taxon>
        <taxon>Batrachia</taxon>
        <taxon>Anura</taxon>
        <taxon>Pelobatoidea</taxon>
        <taxon>Pelobatidae</taxon>
        <taxon>Pelobates</taxon>
    </lineage>
</organism>
<sequence>MQRIPRCRRALSFIIKRQEESEGNSDRKRPGRPKATAESNNEFQRGSSLCDGGLAARNAARITRVSLSTDKKKRRAVRYAGSVTKNPLLTWQYKKKNCPVYEAPPVDY</sequence>
<evidence type="ECO:0000313" key="2">
    <source>
        <dbReference type="EMBL" id="CAH2291530.1"/>
    </source>
</evidence>
<name>A0AAD1S518_PELCU</name>
<protein>
    <submittedName>
        <fullName evidence="2">Uncharacterized protein</fullName>
    </submittedName>
</protein>
<accession>A0AAD1S518</accession>
<dbReference type="EMBL" id="OW240916">
    <property type="protein sequence ID" value="CAH2291530.1"/>
    <property type="molecule type" value="Genomic_DNA"/>
</dbReference>
<proteinExistence type="predicted"/>
<evidence type="ECO:0000256" key="1">
    <source>
        <dbReference type="SAM" id="MobiDB-lite"/>
    </source>
</evidence>
<dbReference type="Proteomes" id="UP001295444">
    <property type="component" value="Chromosome 05"/>
</dbReference>
<feature type="region of interest" description="Disordered" evidence="1">
    <location>
        <begin position="18"/>
        <end position="49"/>
    </location>
</feature>
<gene>
    <name evidence="2" type="ORF">PECUL_23A022113</name>
</gene>
<keyword evidence="3" id="KW-1185">Reference proteome</keyword>
<dbReference type="AlphaFoldDB" id="A0AAD1S518"/>
<evidence type="ECO:0000313" key="3">
    <source>
        <dbReference type="Proteomes" id="UP001295444"/>
    </source>
</evidence>
<reference evidence="2" key="1">
    <citation type="submission" date="2022-03" db="EMBL/GenBank/DDBJ databases">
        <authorList>
            <person name="Alioto T."/>
            <person name="Alioto T."/>
            <person name="Gomez Garrido J."/>
        </authorList>
    </citation>
    <scope>NUCLEOTIDE SEQUENCE</scope>
</reference>
<feature type="compositionally biased region" description="Polar residues" evidence="1">
    <location>
        <begin position="37"/>
        <end position="47"/>
    </location>
</feature>
<feature type="compositionally biased region" description="Basic and acidic residues" evidence="1">
    <location>
        <begin position="18"/>
        <end position="28"/>
    </location>
</feature>